<evidence type="ECO:0000313" key="2">
    <source>
        <dbReference type="EMBL" id="THU80565.1"/>
    </source>
</evidence>
<reference evidence="2 3" key="1">
    <citation type="journal article" date="2019" name="Nat. Ecol. Evol.">
        <title>Megaphylogeny resolves global patterns of mushroom evolution.</title>
        <authorList>
            <person name="Varga T."/>
            <person name="Krizsan K."/>
            <person name="Foldi C."/>
            <person name="Dima B."/>
            <person name="Sanchez-Garcia M."/>
            <person name="Sanchez-Ramirez S."/>
            <person name="Szollosi G.J."/>
            <person name="Szarkandi J.G."/>
            <person name="Papp V."/>
            <person name="Albert L."/>
            <person name="Andreopoulos W."/>
            <person name="Angelini C."/>
            <person name="Antonin V."/>
            <person name="Barry K.W."/>
            <person name="Bougher N.L."/>
            <person name="Buchanan P."/>
            <person name="Buyck B."/>
            <person name="Bense V."/>
            <person name="Catcheside P."/>
            <person name="Chovatia M."/>
            <person name="Cooper J."/>
            <person name="Damon W."/>
            <person name="Desjardin D."/>
            <person name="Finy P."/>
            <person name="Geml J."/>
            <person name="Haridas S."/>
            <person name="Hughes K."/>
            <person name="Justo A."/>
            <person name="Karasinski D."/>
            <person name="Kautmanova I."/>
            <person name="Kiss B."/>
            <person name="Kocsube S."/>
            <person name="Kotiranta H."/>
            <person name="LaButti K.M."/>
            <person name="Lechner B.E."/>
            <person name="Liimatainen K."/>
            <person name="Lipzen A."/>
            <person name="Lukacs Z."/>
            <person name="Mihaltcheva S."/>
            <person name="Morgado L.N."/>
            <person name="Niskanen T."/>
            <person name="Noordeloos M.E."/>
            <person name="Ohm R.A."/>
            <person name="Ortiz-Santana B."/>
            <person name="Ovrebo C."/>
            <person name="Racz N."/>
            <person name="Riley R."/>
            <person name="Savchenko A."/>
            <person name="Shiryaev A."/>
            <person name="Soop K."/>
            <person name="Spirin V."/>
            <person name="Szebenyi C."/>
            <person name="Tomsovsky M."/>
            <person name="Tulloss R.E."/>
            <person name="Uehling J."/>
            <person name="Grigoriev I.V."/>
            <person name="Vagvolgyi C."/>
            <person name="Papp T."/>
            <person name="Martin F.M."/>
            <person name="Miettinen O."/>
            <person name="Hibbett D.S."/>
            <person name="Nagy L.G."/>
        </authorList>
    </citation>
    <scope>NUCLEOTIDE SEQUENCE [LARGE SCALE GENOMIC DNA]</scope>
    <source>
        <strain evidence="2 3">CBS 962.96</strain>
    </source>
</reference>
<evidence type="ECO:0000313" key="3">
    <source>
        <dbReference type="Proteomes" id="UP000297245"/>
    </source>
</evidence>
<name>A0A4V4HBS8_DENBC</name>
<feature type="transmembrane region" description="Helical" evidence="1">
    <location>
        <begin position="12"/>
        <end position="30"/>
    </location>
</feature>
<dbReference type="EMBL" id="ML179893">
    <property type="protein sequence ID" value="THU80565.1"/>
    <property type="molecule type" value="Genomic_DNA"/>
</dbReference>
<sequence>MYGCSNRIFRFLVGFAFVMIGTASFAIYYHSGRVSPFSSRQGCHALFDSMPTLQAASGWEILLVYDLVLFGMTLYKARATAHDDMNFVGALGGRISLMQVLISDGSLYFVVVALSNMPNILSFYLTEASFRGGLSTVAVCISVTMMSRLMLNLRAADRGTDWDSFSGHSLRFARPPASRSDPNMA</sequence>
<keyword evidence="1" id="KW-0812">Transmembrane</keyword>
<dbReference type="AlphaFoldDB" id="A0A4V4HBS8"/>
<dbReference type="Proteomes" id="UP000297245">
    <property type="component" value="Unassembled WGS sequence"/>
</dbReference>
<accession>A0A4V4HBS8</accession>
<keyword evidence="1" id="KW-1133">Transmembrane helix</keyword>
<keyword evidence="1" id="KW-0472">Membrane</keyword>
<gene>
    <name evidence="2" type="ORF">K435DRAFT_495748</name>
</gene>
<feature type="transmembrane region" description="Helical" evidence="1">
    <location>
        <begin position="87"/>
        <end position="110"/>
    </location>
</feature>
<organism evidence="2 3">
    <name type="scientific">Dendrothele bispora (strain CBS 962.96)</name>
    <dbReference type="NCBI Taxonomy" id="1314807"/>
    <lineage>
        <taxon>Eukaryota</taxon>
        <taxon>Fungi</taxon>
        <taxon>Dikarya</taxon>
        <taxon>Basidiomycota</taxon>
        <taxon>Agaricomycotina</taxon>
        <taxon>Agaricomycetes</taxon>
        <taxon>Agaricomycetidae</taxon>
        <taxon>Agaricales</taxon>
        <taxon>Agaricales incertae sedis</taxon>
        <taxon>Dendrothele</taxon>
    </lineage>
</organism>
<protein>
    <submittedName>
        <fullName evidence="2">Uncharacterized protein</fullName>
    </submittedName>
</protein>
<proteinExistence type="predicted"/>
<feature type="transmembrane region" description="Helical" evidence="1">
    <location>
        <begin position="56"/>
        <end position="75"/>
    </location>
</feature>
<feature type="transmembrane region" description="Helical" evidence="1">
    <location>
        <begin position="130"/>
        <end position="151"/>
    </location>
</feature>
<evidence type="ECO:0000256" key="1">
    <source>
        <dbReference type="SAM" id="Phobius"/>
    </source>
</evidence>
<dbReference type="OrthoDB" id="2686513at2759"/>
<keyword evidence="3" id="KW-1185">Reference proteome</keyword>